<evidence type="ECO:0000313" key="1">
    <source>
        <dbReference type="EMBL" id="QFZ30048.1"/>
    </source>
</evidence>
<reference evidence="2" key="1">
    <citation type="journal article" date="2019" name="MBio">
        <title>Comparative genomics for the elucidation of multidrug resistance (MDR) in Candida lusitaniae.</title>
        <authorList>
            <person name="Kannan A."/>
            <person name="Asner S.A."/>
            <person name="Trachsel E."/>
            <person name="Kelly S."/>
            <person name="Parker J."/>
            <person name="Sanglard D."/>
        </authorList>
    </citation>
    <scope>NUCLEOTIDE SEQUENCE [LARGE SCALE GENOMIC DNA]</scope>
    <source>
        <strain evidence="2">P1</strain>
    </source>
</reference>
<keyword evidence="2" id="KW-1185">Reference proteome</keyword>
<proteinExistence type="predicted"/>
<evidence type="ECO:0000313" key="2">
    <source>
        <dbReference type="Proteomes" id="UP000326582"/>
    </source>
</evidence>
<dbReference type="Proteomes" id="UP000326582">
    <property type="component" value="Chromosome 7"/>
</dbReference>
<protein>
    <submittedName>
        <fullName evidence="1">Uncharacterized protein</fullName>
    </submittedName>
</protein>
<dbReference type="EMBL" id="CP038490">
    <property type="protein sequence ID" value="QFZ30048.1"/>
    <property type="molecule type" value="Genomic_DNA"/>
</dbReference>
<gene>
    <name evidence="1" type="ORF">EJF14_70112</name>
</gene>
<sequence>MVICTRDIYHVRATTPSPFSHFLPTMVFSPLVEDYATSLKELTFNSRPIIVNLTTIAKENTDEADGILAAITHRIYHCIPEHKLFALYLLDSICKTVGAPYNVLIGDDIFKLFSHVYLLVDTPTRARLVKMFDSWRVFRVKGGALPLFPSAEMERIEAFLQQAGFRRAPAGPTAASLVADIDALLPAMERRSRAGGDQALAERCAALADLRALLQSQALGPADLAGVSQKLASMKQQEQNQQNLETQAHQQSMSQNQGSSFQPQTPITQPQTPLPQTPSTLPPTPQTLPAQSLAPSLTQTPVPTESKARVLFGELLASGLVAVDQSLKPGSRPVYSLVFPRHKYSGAPATNALEQLLLDASGQSQYVQIKVKELSKVQKAAAPLQRFVASGDLDMSTLQVLYETKSSKCAQCGKRFTGDDDGAARKRVHLDWHFRINKRSTNHKANIQSRTWYISQDEWVHFDESSLSEQAAAPVARAETAAAAPARAQYVVVPPSETNMNNTCIVCREQVKATYNDALGEWVWDACVYAPGTKTGRKIAHAACLEETSRKRGPDGLPEAKRVRV</sequence>
<accession>A0ACD0WR60</accession>
<organism evidence="1 2">
    <name type="scientific">Clavispora lusitaniae</name>
    <name type="common">Candida lusitaniae</name>
    <dbReference type="NCBI Taxonomy" id="36911"/>
    <lineage>
        <taxon>Eukaryota</taxon>
        <taxon>Fungi</taxon>
        <taxon>Dikarya</taxon>
        <taxon>Ascomycota</taxon>
        <taxon>Saccharomycotina</taxon>
        <taxon>Pichiomycetes</taxon>
        <taxon>Metschnikowiaceae</taxon>
        <taxon>Clavispora</taxon>
    </lineage>
</organism>
<name>A0ACD0WR60_CLALS</name>